<dbReference type="SUPFAM" id="SSF54373">
    <property type="entry name" value="FAD-linked reductases, C-terminal domain"/>
    <property type="match status" value="1"/>
</dbReference>
<evidence type="ECO:0000313" key="5">
    <source>
        <dbReference type="Proteomes" id="UP001064933"/>
    </source>
</evidence>
<name>A0ABY6B7W8_9BURK</name>
<evidence type="ECO:0000313" key="4">
    <source>
        <dbReference type="EMBL" id="UXH81051.1"/>
    </source>
</evidence>
<organism evidence="4 5">
    <name type="scientific">Roseateles amylovorans</name>
    <dbReference type="NCBI Taxonomy" id="2978473"/>
    <lineage>
        <taxon>Bacteria</taxon>
        <taxon>Pseudomonadati</taxon>
        <taxon>Pseudomonadota</taxon>
        <taxon>Betaproteobacteria</taxon>
        <taxon>Burkholderiales</taxon>
        <taxon>Sphaerotilaceae</taxon>
        <taxon>Roseateles</taxon>
    </lineage>
</organism>
<sequence>MNPYAAGQSRNSAVGMKQLVVIGGGVIGVTTAWALAEAGHRVTLVEREPALAEGASRANGGQLSYRYVSPLADAGVPLKALGWLLDPEGPLRFKLDGTLAQWRWLGAFLARCRGAVNRRTTDQLLALGAYSQHCFGEFQQRAELDAIALRSPGKLVVYRRAAEFEQVARRTLAGGPERALTREECLALEPALADGGKDWLAGGIFTAGEAVADCHALCLQLGERLREHPNFQGWVHAQAQDFVQEGDRVVALRTSRGELGAAGFVLAAGLQSKALAAPLGIRLPLYPLKGYSLSAPIEARHRPPTVSVTDFERKTLYARIGEQLRVAAMVDLVGENTAIDPRRLAALHRNVRATFPQAADYDRAIPWAGLRPATPSGAPMLGATPLRGLWLNVGHGALGFTFSFGSARILAELMSDRASPIDLTGLELRAA</sequence>
<dbReference type="Gene3D" id="3.50.50.60">
    <property type="entry name" value="FAD/NAD(P)-binding domain"/>
    <property type="match status" value="2"/>
</dbReference>
<keyword evidence="5" id="KW-1185">Reference proteome</keyword>
<keyword evidence="2 4" id="KW-0560">Oxidoreductase</keyword>
<reference evidence="4" key="1">
    <citation type="submission" date="2022-10" db="EMBL/GenBank/DDBJ databases">
        <title>Characterization and whole genome sequencing of a new Roseateles species, isolated from fresh water.</title>
        <authorList>
            <person name="Guliayeva D.Y."/>
            <person name="Akhremchuk A.E."/>
            <person name="Sikolenko M.A."/>
            <person name="Valentovich L.N."/>
            <person name="Sidarenka A.V."/>
        </authorList>
    </citation>
    <scope>NUCLEOTIDE SEQUENCE</scope>
    <source>
        <strain evidence="4">BIM B-1768</strain>
    </source>
</reference>
<comment type="similarity">
    <text evidence="1">Belongs to the DadA oxidoreductase family.</text>
</comment>
<dbReference type="SUPFAM" id="SSF51905">
    <property type="entry name" value="FAD/NAD(P)-binding domain"/>
    <property type="match status" value="1"/>
</dbReference>
<evidence type="ECO:0000256" key="2">
    <source>
        <dbReference type="ARBA" id="ARBA00023002"/>
    </source>
</evidence>
<dbReference type="Proteomes" id="UP001064933">
    <property type="component" value="Chromosome"/>
</dbReference>
<dbReference type="EC" id="1.4.99.-" evidence="4"/>
<protein>
    <submittedName>
        <fullName evidence="4">D-amino acid dehydrogenase</fullName>
        <ecNumber evidence="4">1.4.99.-</ecNumber>
    </submittedName>
</protein>
<dbReference type="PANTHER" id="PTHR13847:SF280">
    <property type="entry name" value="D-AMINO ACID DEHYDROGENASE"/>
    <property type="match status" value="1"/>
</dbReference>
<dbReference type="GO" id="GO:0016491">
    <property type="term" value="F:oxidoreductase activity"/>
    <property type="evidence" value="ECO:0007669"/>
    <property type="project" value="UniProtKB-KW"/>
</dbReference>
<gene>
    <name evidence="4" type="ORF">N4261_01640</name>
</gene>
<dbReference type="InterPro" id="IPR036188">
    <property type="entry name" value="FAD/NAD-bd_sf"/>
</dbReference>
<dbReference type="PANTHER" id="PTHR13847">
    <property type="entry name" value="SARCOSINE DEHYDROGENASE-RELATED"/>
    <property type="match status" value="1"/>
</dbReference>
<dbReference type="Gene3D" id="3.30.9.10">
    <property type="entry name" value="D-Amino Acid Oxidase, subunit A, domain 2"/>
    <property type="match status" value="1"/>
</dbReference>
<accession>A0ABY6B7W8</accession>
<evidence type="ECO:0000256" key="1">
    <source>
        <dbReference type="ARBA" id="ARBA00009410"/>
    </source>
</evidence>
<dbReference type="InterPro" id="IPR006076">
    <property type="entry name" value="FAD-dep_OxRdtase"/>
</dbReference>
<feature type="domain" description="FAD dependent oxidoreductase" evidence="3">
    <location>
        <begin position="19"/>
        <end position="413"/>
    </location>
</feature>
<evidence type="ECO:0000259" key="3">
    <source>
        <dbReference type="Pfam" id="PF01266"/>
    </source>
</evidence>
<dbReference type="EMBL" id="CP104562">
    <property type="protein sequence ID" value="UXH81051.1"/>
    <property type="molecule type" value="Genomic_DNA"/>
</dbReference>
<proteinExistence type="inferred from homology"/>
<dbReference type="NCBIfam" id="NF001933">
    <property type="entry name" value="PRK00711.1"/>
    <property type="match status" value="1"/>
</dbReference>
<dbReference type="Pfam" id="PF01266">
    <property type="entry name" value="DAO"/>
    <property type="match status" value="1"/>
</dbReference>